<dbReference type="InterPro" id="IPR003343">
    <property type="entry name" value="Big_2"/>
</dbReference>
<evidence type="ECO:0000313" key="3">
    <source>
        <dbReference type="EMBL" id="ANZ44578.1"/>
    </source>
</evidence>
<evidence type="ECO:0000259" key="2">
    <source>
        <dbReference type="SMART" id="SM00635"/>
    </source>
</evidence>
<feature type="domain" description="BIG2" evidence="2">
    <location>
        <begin position="493"/>
        <end position="572"/>
    </location>
</feature>
<dbReference type="RefSeq" id="WP_066743851.1">
    <property type="nucleotide sequence ID" value="NZ_CP016757.1"/>
</dbReference>
<evidence type="ECO:0000313" key="4">
    <source>
        <dbReference type="Proteomes" id="UP000093044"/>
    </source>
</evidence>
<sequence>MSLLRFTNKLVLPLTLFLLTLFILASPQYACALTQEGGVYQIATSADLIEFNERINGIKGEPIPLSADALLTADIDLADANGKLMDWTPISGDYDTPYTGTFDGAGHSVKGYEITKTVGDGHAGFFCYIGEKDGKKGVVRGLTVEGGVNITSATGTTVNAGAVAGLNDGTIEDCRSAAAVIVSTDLYFNHAGGIAGQNTLSGTITSCLNDGPVAAKGDGQSSSNYAGGIVGINGGTIYNCASRATAPTSASDGEQNFAGGIAAQSSGKVYNCANLGGVSISAIETNDNQPNYAGGIVGNTSGSSGGGTPEIGSCANRGRVTLAVSGEVQLDAFRGGVLGKDTGGNATIENCAWLEGTAEHGVGSGTGTDNTKKLDENAMKNAVTTLTAQTDKRRIPVNGGSTTIPLITLPGTPADSQNVRRLRASTSSDIITVGTIGDSQVKVTAKDKTGDAAVALSADLYASDFEHPKNIILPPPPLTCSFTRAIEVVEPIHVTGVEMTSSKDVTLKGFGDTAQLSAHVIPDEATNTKIVWSSSAPGIAEVDENGKVTSKSPGTATIWAAASENQSISDDCRVTVSEEKTLSILLNIEDSKDGKKSLYAGEQFTASALFLPANATNRKLDWLIGDSSVISLDRVEEIEKGEAATFTALKAGETTTVNVKTEDGSVEGRPTLEITVLKPAVWVTGIELSKGAAQLETGEHEKLTATLFPADASDKRVEWKSSDENVASVGENGEVVAHNPGQAVVTAKAIGAEEGTTVAAGCFVTVTASPIRVQSVKISLEPGDKAVKIKPDKTYQLTATVLPRDATNKGVSWKSSDEKIATVDADGKVTTVSIGNATITVTTDDGGKEASTSVMVSPDPVLGDMIGTVVHNGCSAGVGAMALFALIPLLLKKRRPAK</sequence>
<dbReference type="PANTHER" id="PTHR23019:SF0">
    <property type="entry name" value="NUCLEAR PORE MEMBRANE GLYCOPROTEIN 210"/>
    <property type="match status" value="1"/>
</dbReference>
<feature type="transmembrane region" description="Helical" evidence="1">
    <location>
        <begin position="869"/>
        <end position="891"/>
    </location>
</feature>
<dbReference type="STRING" id="1197717.BED41_05410"/>
<dbReference type="SMART" id="SM00635">
    <property type="entry name" value="BID_2"/>
    <property type="match status" value="3"/>
</dbReference>
<dbReference type="InterPro" id="IPR045197">
    <property type="entry name" value="NUP210-like"/>
</dbReference>
<evidence type="ECO:0000256" key="1">
    <source>
        <dbReference type="SAM" id="Phobius"/>
    </source>
</evidence>
<keyword evidence="1" id="KW-0472">Membrane</keyword>
<dbReference type="Gene3D" id="2.160.20.110">
    <property type="match status" value="1"/>
</dbReference>
<reference evidence="3" key="1">
    <citation type="submission" date="2016-08" db="EMBL/GenBank/DDBJ databases">
        <title>Complete genome of Cloacibacillus porcorum.</title>
        <authorList>
            <person name="Looft T."/>
            <person name="Bayles D.O."/>
            <person name="Alt D.P."/>
        </authorList>
    </citation>
    <scope>NUCLEOTIDE SEQUENCE [LARGE SCALE GENOMIC DNA]</scope>
    <source>
        <strain evidence="3">CL-84</strain>
    </source>
</reference>
<dbReference type="Pfam" id="PF02368">
    <property type="entry name" value="Big_2"/>
    <property type="match status" value="3"/>
</dbReference>
<dbReference type="Gene3D" id="2.60.40.1080">
    <property type="match status" value="4"/>
</dbReference>
<organism evidence="3 4">
    <name type="scientific">Cloacibacillus porcorum</name>
    <dbReference type="NCBI Taxonomy" id="1197717"/>
    <lineage>
        <taxon>Bacteria</taxon>
        <taxon>Thermotogati</taxon>
        <taxon>Synergistota</taxon>
        <taxon>Synergistia</taxon>
        <taxon>Synergistales</taxon>
        <taxon>Synergistaceae</taxon>
        <taxon>Cloacibacillus</taxon>
    </lineage>
</organism>
<dbReference type="SUPFAM" id="SSF49373">
    <property type="entry name" value="Invasin/intimin cell-adhesion fragments"/>
    <property type="match status" value="3"/>
</dbReference>
<dbReference type="InterPro" id="IPR008964">
    <property type="entry name" value="Invasin/intimin_cell_adhesion"/>
</dbReference>
<dbReference type="GeneID" id="83057291"/>
<protein>
    <recommendedName>
        <fullName evidence="2">BIG2 domain-containing protein</fullName>
    </recommendedName>
</protein>
<dbReference type="KEGG" id="cpor:BED41_05410"/>
<name>A0A1B2I3L8_9BACT</name>
<dbReference type="AlphaFoldDB" id="A0A1B2I3L8"/>
<keyword evidence="1" id="KW-1133">Transmembrane helix</keyword>
<feature type="domain" description="BIG2" evidence="2">
    <location>
        <begin position="774"/>
        <end position="853"/>
    </location>
</feature>
<accession>A0A1B2I3L8</accession>
<dbReference type="PANTHER" id="PTHR23019">
    <property type="entry name" value="NUCLEAR PORE MEMBRANE GLYCOPROTEIN GP210-RELATED"/>
    <property type="match status" value="1"/>
</dbReference>
<keyword evidence="1" id="KW-0812">Transmembrane</keyword>
<feature type="domain" description="BIG2" evidence="2">
    <location>
        <begin position="682"/>
        <end position="759"/>
    </location>
</feature>
<keyword evidence="4" id="KW-1185">Reference proteome</keyword>
<gene>
    <name evidence="3" type="ORF">BED41_05410</name>
</gene>
<dbReference type="InterPro" id="IPR030821">
    <property type="entry name" value="Synergist_CTERM"/>
</dbReference>
<proteinExistence type="predicted"/>
<dbReference type="EMBL" id="CP016757">
    <property type="protein sequence ID" value="ANZ44578.1"/>
    <property type="molecule type" value="Genomic_DNA"/>
</dbReference>
<dbReference type="Proteomes" id="UP000093044">
    <property type="component" value="Chromosome"/>
</dbReference>
<dbReference type="NCBIfam" id="TIGR04564">
    <property type="entry name" value="Synergist_CTERM"/>
    <property type="match status" value="1"/>
</dbReference>